<dbReference type="Proteomes" id="UP000324015">
    <property type="component" value="Chromosome"/>
</dbReference>
<dbReference type="EMBL" id="CP029191">
    <property type="protein sequence ID" value="QES45234.1"/>
    <property type="molecule type" value="Genomic_DNA"/>
</dbReference>
<protein>
    <submittedName>
        <fullName evidence="1">Uncharacterized protein</fullName>
    </submittedName>
</protein>
<proteinExistence type="predicted"/>
<name>A0A5P2CQQ1_STRVZ</name>
<gene>
    <name evidence="1" type="ORF">DEJ49_33385</name>
</gene>
<accession>A0A5P2CQQ1</accession>
<sequence length="263" mass="27939">MTRSNDPTAGACPRCRKEIPLVKDSRGDLVLQEHYVVDTGEEHYPTYDVVKCLSSGYPSADALDDGEDWGWQPKGTAPAVPPTVRGPSPDAFIADEGESFDGMAIRRFGRTAASVSVSLRNVSDAMRDAVATAMADVEASRLVAVVLAAVRTAYIDATGAPPTDVSASFPEAESSVGPLTLALDLDPGPVTLRIAVDALLAADGVYAAQLADQAARAVRRQLRGPCGMRATVAGGGWHECRERGEHTAHICDLCRMTWTEDRT</sequence>
<dbReference type="AlphaFoldDB" id="A0A5P2CQQ1"/>
<evidence type="ECO:0000313" key="2">
    <source>
        <dbReference type="Proteomes" id="UP000324015"/>
    </source>
</evidence>
<evidence type="ECO:0000313" key="1">
    <source>
        <dbReference type="EMBL" id="QES45234.1"/>
    </source>
</evidence>
<reference evidence="1 2" key="1">
    <citation type="submission" date="2018-05" db="EMBL/GenBank/DDBJ databases">
        <title>Streptomyces venezuelae.</title>
        <authorList>
            <person name="Kim W."/>
            <person name="Lee N."/>
            <person name="Cho B.-K."/>
        </authorList>
    </citation>
    <scope>NUCLEOTIDE SEQUENCE [LARGE SCALE GENOMIC DNA]</scope>
    <source>
        <strain evidence="1 2">ATCC 14585</strain>
    </source>
</reference>
<dbReference type="RefSeq" id="WP_150187546.1">
    <property type="nucleotide sequence ID" value="NZ_CP029191.1"/>
</dbReference>
<organism evidence="1 2">
    <name type="scientific">Streptomyces venezuelae</name>
    <dbReference type="NCBI Taxonomy" id="54571"/>
    <lineage>
        <taxon>Bacteria</taxon>
        <taxon>Bacillati</taxon>
        <taxon>Actinomycetota</taxon>
        <taxon>Actinomycetes</taxon>
        <taxon>Kitasatosporales</taxon>
        <taxon>Streptomycetaceae</taxon>
        <taxon>Streptomyces</taxon>
    </lineage>
</organism>